<dbReference type="FunFam" id="3.30.565.10:FF:000006">
    <property type="entry name" value="Sensor histidine kinase WalK"/>
    <property type="match status" value="1"/>
</dbReference>
<keyword evidence="8 14" id="KW-1133">Transmembrane helix</keyword>
<dbReference type="SUPFAM" id="SSF158472">
    <property type="entry name" value="HAMP domain-like"/>
    <property type="match status" value="1"/>
</dbReference>
<evidence type="ECO:0000256" key="14">
    <source>
        <dbReference type="SAM" id="Phobius"/>
    </source>
</evidence>
<sequence>MKKITVKLALFFILLICISSILSFFISTFFIDNIENEIKLSQELIASSILELNQKTDLSIEEIINITSTPMYDVNIVENIDLIEITEEEIDRIYNKEIVFLNHSRLYRPTILLIINDSFVQISLHSHNNIFKIVASRVWITLLFYVVIGTLLIVLLAKSVVKPILRLTDATQEVAKGNFDIQVEYKSNDEIGQLTENFNKMTRELKNIEYLRKDFITNVSHEFKTPIASIHGFAKLIQKDNISEEDKKEYANIIVEETTRLSNLSSNMLKLSKLENQEIGNKKSIFYLDEQIRRSILLLEYEWRQKNIEFDIELDKIKYLGDEELLQQVWINLLGNAIKFSNNNSIINVRLETREENVIVKIKDQGIGMNEKTKTRIFEKFYQGDEAHSSEGNGLGLPLVKRIIDLYHGNIQVESTLNKGTTFIIKLPLEYF</sequence>
<dbReference type="PANTHER" id="PTHR45528:SF11">
    <property type="entry name" value="HISTIDINE KINASE"/>
    <property type="match status" value="1"/>
</dbReference>
<comment type="function">
    <text evidence="12">Member of the two-component regulatory system HssS/HssR involved in intracellular heme homeostasis and tempering of staphylococcal virulence. HssS functions as a heme sensor histidine kinase which is autophosphorylated at a histidine residue and transfers its phosphate group to an aspartate residue of HssR. HssR/HssS activates the expression of hrtAB, an efflux pump, in response to extracellular heme, hemin, hemoglobin or blood.</text>
</comment>
<evidence type="ECO:0000256" key="10">
    <source>
        <dbReference type="ARBA" id="ARBA00023026"/>
    </source>
</evidence>
<dbReference type="InterPro" id="IPR050398">
    <property type="entry name" value="HssS/ArlS-like"/>
</dbReference>
<dbReference type="InterPro" id="IPR003661">
    <property type="entry name" value="HisK_dim/P_dom"/>
</dbReference>
<dbReference type="EC" id="2.7.13.3" evidence="3"/>
<feature type="domain" description="HAMP" evidence="16">
    <location>
        <begin position="158"/>
        <end position="210"/>
    </location>
</feature>
<name>A0A1H3QG10_9FIRM</name>
<comment type="subcellular location">
    <subcellularLocation>
        <location evidence="2">Membrane</location>
        <topology evidence="2">Multi-pass membrane protein</topology>
    </subcellularLocation>
</comment>
<dbReference type="InterPro" id="IPR004358">
    <property type="entry name" value="Sig_transdc_His_kin-like_C"/>
</dbReference>
<dbReference type="SMART" id="SM00388">
    <property type="entry name" value="HisKA"/>
    <property type="match status" value="1"/>
</dbReference>
<dbReference type="SMART" id="SM00304">
    <property type="entry name" value="HAMP"/>
    <property type="match status" value="1"/>
</dbReference>
<evidence type="ECO:0000313" key="17">
    <source>
        <dbReference type="EMBL" id="SDZ12297.1"/>
    </source>
</evidence>
<dbReference type="InterPro" id="IPR003660">
    <property type="entry name" value="HAMP_dom"/>
</dbReference>
<dbReference type="Proteomes" id="UP000198625">
    <property type="component" value="Unassembled WGS sequence"/>
</dbReference>
<dbReference type="GO" id="GO:0005886">
    <property type="term" value="C:plasma membrane"/>
    <property type="evidence" value="ECO:0007669"/>
    <property type="project" value="TreeGrafter"/>
</dbReference>
<dbReference type="SMART" id="SM00387">
    <property type="entry name" value="HATPase_c"/>
    <property type="match status" value="1"/>
</dbReference>
<evidence type="ECO:0000256" key="11">
    <source>
        <dbReference type="ARBA" id="ARBA00023136"/>
    </source>
</evidence>
<keyword evidence="11 14" id="KW-0472">Membrane</keyword>
<dbReference type="Gene3D" id="1.10.287.130">
    <property type="match status" value="1"/>
</dbReference>
<dbReference type="STRING" id="415015.SAMN05660462_01927"/>
<evidence type="ECO:0000256" key="8">
    <source>
        <dbReference type="ARBA" id="ARBA00022989"/>
    </source>
</evidence>
<comment type="catalytic activity">
    <reaction evidence="1">
        <text>ATP + protein L-histidine = ADP + protein N-phospho-L-histidine.</text>
        <dbReference type="EC" id="2.7.13.3"/>
    </reaction>
</comment>
<evidence type="ECO:0000256" key="5">
    <source>
        <dbReference type="ARBA" id="ARBA00022679"/>
    </source>
</evidence>
<evidence type="ECO:0000256" key="1">
    <source>
        <dbReference type="ARBA" id="ARBA00000085"/>
    </source>
</evidence>
<evidence type="ECO:0000259" key="15">
    <source>
        <dbReference type="PROSITE" id="PS50109"/>
    </source>
</evidence>
<evidence type="ECO:0000256" key="2">
    <source>
        <dbReference type="ARBA" id="ARBA00004141"/>
    </source>
</evidence>
<dbReference type="SUPFAM" id="SSF47384">
    <property type="entry name" value="Homodimeric domain of signal transducing histidine kinase"/>
    <property type="match status" value="1"/>
</dbReference>
<evidence type="ECO:0000256" key="9">
    <source>
        <dbReference type="ARBA" id="ARBA00023012"/>
    </source>
</evidence>
<dbReference type="InterPro" id="IPR003594">
    <property type="entry name" value="HATPase_dom"/>
</dbReference>
<evidence type="ECO:0000313" key="18">
    <source>
        <dbReference type="Proteomes" id="UP000198625"/>
    </source>
</evidence>
<keyword evidence="10" id="KW-0843">Virulence</keyword>
<dbReference type="OrthoDB" id="9813151at2"/>
<evidence type="ECO:0000256" key="3">
    <source>
        <dbReference type="ARBA" id="ARBA00012438"/>
    </source>
</evidence>
<dbReference type="Pfam" id="PF00512">
    <property type="entry name" value="HisKA"/>
    <property type="match status" value="1"/>
</dbReference>
<keyword evidence="6 14" id="KW-0812">Transmembrane</keyword>
<dbReference type="RefSeq" id="WP_091730395.1">
    <property type="nucleotide sequence ID" value="NZ_FNQE01000020.1"/>
</dbReference>
<dbReference type="CDD" id="cd00082">
    <property type="entry name" value="HisKA"/>
    <property type="match status" value="1"/>
</dbReference>
<dbReference type="InterPro" id="IPR036097">
    <property type="entry name" value="HisK_dim/P_sf"/>
</dbReference>
<gene>
    <name evidence="17" type="ORF">SAMN05660462_01927</name>
</gene>
<evidence type="ECO:0000256" key="4">
    <source>
        <dbReference type="ARBA" id="ARBA00022553"/>
    </source>
</evidence>
<accession>A0A1H3QG10</accession>
<evidence type="ECO:0000256" key="7">
    <source>
        <dbReference type="ARBA" id="ARBA00022777"/>
    </source>
</evidence>
<dbReference type="CDD" id="cd06225">
    <property type="entry name" value="HAMP"/>
    <property type="match status" value="1"/>
</dbReference>
<keyword evidence="9" id="KW-0902">Two-component regulatory system</keyword>
<dbReference type="GO" id="GO:0000155">
    <property type="term" value="F:phosphorelay sensor kinase activity"/>
    <property type="evidence" value="ECO:0007669"/>
    <property type="project" value="InterPro"/>
</dbReference>
<evidence type="ECO:0000256" key="6">
    <source>
        <dbReference type="ARBA" id="ARBA00022692"/>
    </source>
</evidence>
<dbReference type="AlphaFoldDB" id="A0A1H3QG10"/>
<dbReference type="InterPro" id="IPR036890">
    <property type="entry name" value="HATPase_C_sf"/>
</dbReference>
<reference evidence="17 18" key="1">
    <citation type="submission" date="2016-10" db="EMBL/GenBank/DDBJ databases">
        <authorList>
            <person name="de Groot N.N."/>
        </authorList>
    </citation>
    <scope>NUCLEOTIDE SEQUENCE [LARGE SCALE GENOMIC DNA]</scope>
    <source>
        <strain evidence="17 18">DSM 21650</strain>
    </source>
</reference>
<protein>
    <recommendedName>
        <fullName evidence="13">Heme sensor protein HssS</fullName>
        <ecNumber evidence="3">2.7.13.3</ecNumber>
    </recommendedName>
</protein>
<dbReference type="CDD" id="cd00075">
    <property type="entry name" value="HATPase"/>
    <property type="match status" value="1"/>
</dbReference>
<evidence type="ECO:0000259" key="16">
    <source>
        <dbReference type="PROSITE" id="PS50885"/>
    </source>
</evidence>
<feature type="domain" description="Histidine kinase" evidence="15">
    <location>
        <begin position="218"/>
        <end position="431"/>
    </location>
</feature>
<dbReference type="PANTHER" id="PTHR45528">
    <property type="entry name" value="SENSOR HISTIDINE KINASE CPXA"/>
    <property type="match status" value="1"/>
</dbReference>
<dbReference type="PROSITE" id="PS50109">
    <property type="entry name" value="HIS_KIN"/>
    <property type="match status" value="1"/>
</dbReference>
<evidence type="ECO:0000256" key="13">
    <source>
        <dbReference type="ARBA" id="ARBA00040841"/>
    </source>
</evidence>
<dbReference type="PRINTS" id="PR00344">
    <property type="entry name" value="BCTRLSENSOR"/>
</dbReference>
<dbReference type="SUPFAM" id="SSF55874">
    <property type="entry name" value="ATPase domain of HSP90 chaperone/DNA topoisomerase II/histidine kinase"/>
    <property type="match status" value="1"/>
</dbReference>
<evidence type="ECO:0000256" key="12">
    <source>
        <dbReference type="ARBA" id="ARBA00037219"/>
    </source>
</evidence>
<dbReference type="FunFam" id="1.10.287.130:FF:000001">
    <property type="entry name" value="Two-component sensor histidine kinase"/>
    <property type="match status" value="1"/>
</dbReference>
<feature type="transmembrane region" description="Helical" evidence="14">
    <location>
        <begin position="138"/>
        <end position="157"/>
    </location>
</feature>
<proteinExistence type="predicted"/>
<dbReference type="Gene3D" id="3.30.565.10">
    <property type="entry name" value="Histidine kinase-like ATPase, C-terminal domain"/>
    <property type="match status" value="1"/>
</dbReference>
<dbReference type="Pfam" id="PF00672">
    <property type="entry name" value="HAMP"/>
    <property type="match status" value="1"/>
</dbReference>
<dbReference type="PROSITE" id="PS50885">
    <property type="entry name" value="HAMP"/>
    <property type="match status" value="1"/>
</dbReference>
<dbReference type="Pfam" id="PF02518">
    <property type="entry name" value="HATPase_c"/>
    <property type="match status" value="1"/>
</dbReference>
<keyword evidence="5" id="KW-0808">Transferase</keyword>
<dbReference type="Gene3D" id="6.10.340.10">
    <property type="match status" value="1"/>
</dbReference>
<keyword evidence="4" id="KW-0597">Phosphoprotein</keyword>
<keyword evidence="7 17" id="KW-0418">Kinase</keyword>
<keyword evidence="18" id="KW-1185">Reference proteome</keyword>
<organism evidence="17 18">
    <name type="scientific">Proteiniborus ethanoligenes</name>
    <dbReference type="NCBI Taxonomy" id="415015"/>
    <lineage>
        <taxon>Bacteria</taxon>
        <taxon>Bacillati</taxon>
        <taxon>Bacillota</taxon>
        <taxon>Clostridia</taxon>
        <taxon>Eubacteriales</taxon>
        <taxon>Proteiniborus</taxon>
    </lineage>
</organism>
<dbReference type="EMBL" id="FNQE01000020">
    <property type="protein sequence ID" value="SDZ12297.1"/>
    <property type="molecule type" value="Genomic_DNA"/>
</dbReference>
<dbReference type="InterPro" id="IPR005467">
    <property type="entry name" value="His_kinase_dom"/>
</dbReference>